<comment type="similarity">
    <text evidence="1">Belongs to the bacterial solute-binding protein 3 family.</text>
</comment>
<name>A0A0J2K8C1_9ENTR</name>
<dbReference type="EMBL" id="JAOCBF010000025">
    <property type="protein sequence ID" value="MDH0964784.1"/>
    <property type="molecule type" value="Genomic_DNA"/>
</dbReference>
<dbReference type="Proteomes" id="UP000036305">
    <property type="component" value="Unassembled WGS sequence"/>
</dbReference>
<evidence type="ECO:0000256" key="1">
    <source>
        <dbReference type="ARBA" id="ARBA00010333"/>
    </source>
</evidence>
<dbReference type="Pfam" id="PF00497">
    <property type="entry name" value="SBP_bac_3"/>
    <property type="match status" value="1"/>
</dbReference>
<evidence type="ECO:0000259" key="3">
    <source>
        <dbReference type="SMART" id="SM00062"/>
    </source>
</evidence>
<evidence type="ECO:0000313" key="5">
    <source>
        <dbReference type="EMBL" id="MDH0964784.1"/>
    </source>
</evidence>
<sequence>MIEHHDQKGYLRFAINLGNPVLTTLLPDGSPGGITVELAKKLAAESQREARFVTWPTAGQVVDAALQDQWDIAFLAIDPAREDKLRFTPSYVTIESSLMVKKESQIQSVQEMDRAGVVINVGKGAAYELYLIRTLQHATMRQYATSQEAIQAFINGEGDWVAGIRQPLEKAAQENPQFRVLTDSFSQIHQAICVPRNATQHYEFICRRLSSWIADGTIAGMVSRHIGNS</sequence>
<gene>
    <name evidence="5" type="ORF">N5C89_18260</name>
    <name evidence="4" type="ORF">SK91_04179</name>
</gene>
<comment type="caution">
    <text evidence="5">The sequence shown here is derived from an EMBL/GenBank/DDBJ whole genome shotgun (WGS) entry which is preliminary data.</text>
</comment>
<dbReference type="PANTHER" id="PTHR35936:SF17">
    <property type="entry name" value="ARGININE-BINDING EXTRACELLULAR PROTEIN ARTP"/>
    <property type="match status" value="1"/>
</dbReference>
<evidence type="ECO:0000313" key="7">
    <source>
        <dbReference type="Proteomes" id="UP001159937"/>
    </source>
</evidence>
<dbReference type="PANTHER" id="PTHR35936">
    <property type="entry name" value="MEMBRANE-BOUND LYTIC MUREIN TRANSGLYCOSYLASE F"/>
    <property type="match status" value="1"/>
</dbReference>
<proteinExistence type="inferred from homology"/>
<protein>
    <submittedName>
        <fullName evidence="5">Transporter substrate-binding domain-containing protein</fullName>
    </submittedName>
</protein>
<dbReference type="InterPro" id="IPR001638">
    <property type="entry name" value="Solute-binding_3/MltF_N"/>
</dbReference>
<dbReference type="RefSeq" id="WP_032747379.1">
    <property type="nucleotide sequence ID" value="NZ_BQUK01000025.1"/>
</dbReference>
<evidence type="ECO:0000313" key="4">
    <source>
        <dbReference type="EMBL" id="KLY29203.1"/>
    </source>
</evidence>
<accession>A0A0J2K8C1</accession>
<organism evidence="5 7">
    <name type="scientific">Klebsiella michiganensis</name>
    <dbReference type="NCBI Taxonomy" id="1134687"/>
    <lineage>
        <taxon>Bacteria</taxon>
        <taxon>Pseudomonadati</taxon>
        <taxon>Pseudomonadota</taxon>
        <taxon>Gammaproteobacteria</taxon>
        <taxon>Enterobacterales</taxon>
        <taxon>Enterobacteriaceae</taxon>
        <taxon>Klebsiella/Raoultella group</taxon>
        <taxon>Klebsiella</taxon>
    </lineage>
</organism>
<reference evidence="4 6" key="1">
    <citation type="submission" date="2015-06" db="EMBL/GenBank/DDBJ databases">
        <title>The Genome Sequence of None.</title>
        <authorList>
            <consortium name="The Broad Institute Genomics Platform"/>
            <consortium name="The Broad Institute Genome Sequencing Center for Infectious Disease"/>
            <person name="Earl A.M."/>
            <person name="Onderdonk A.B."/>
            <person name="Kirby J."/>
            <person name="Ferraro M.J."/>
            <person name="Huang S."/>
            <person name="Spencer M."/>
            <person name="Fodor A."/>
            <person name="Hooper D."/>
            <person name="Dekker J."/>
            <person name="O'Brien T."/>
            <person name="Quan V."/>
            <person name="Gombosev A."/>
            <person name="Delaney M."/>
            <person name="DuBois A."/>
            <person name="Ernst C."/>
            <person name="Kim D.S."/>
            <person name="Rossman W."/>
            <person name="Gohs F."/>
            <person name="Petruso H."/>
            <person name="Nozar T."/>
            <person name="Mougeot F."/>
            <person name="Manson-McGuire A."/>
            <person name="Young S."/>
            <person name="Abouelleil A."/>
            <person name="Cao P."/>
            <person name="Chapman S.B."/>
            <person name="Griggs A."/>
            <person name="Priest M."/>
            <person name="Shea T."/>
            <person name="Wortman I."/>
            <person name="Wortman J.R."/>
            <person name="Nusbaum C."/>
            <person name="Birren B."/>
        </authorList>
    </citation>
    <scope>NUCLEOTIDE SEQUENCE [LARGE SCALE GENOMIC DNA]</scope>
    <source>
        <strain evidence="4 6">MGH87</strain>
    </source>
</reference>
<keyword evidence="6" id="KW-1185">Reference proteome</keyword>
<dbReference type="Proteomes" id="UP001159937">
    <property type="component" value="Unassembled WGS sequence"/>
</dbReference>
<reference evidence="5" key="2">
    <citation type="submission" date="2022-09" db="EMBL/GenBank/DDBJ databases">
        <title>Intensive care unit water sources are persistently colonized with multi-drug resistant bacteria and are the site of extensive horizontal gene transfer of antibiotic resistance genes.</title>
        <authorList>
            <person name="Diorio-Toth L."/>
        </authorList>
    </citation>
    <scope>NUCLEOTIDE SEQUENCE</scope>
    <source>
        <strain evidence="5">GD03918</strain>
    </source>
</reference>
<dbReference type="AlphaFoldDB" id="A0A0J2K8C1"/>
<dbReference type="Gene3D" id="3.40.190.10">
    <property type="entry name" value="Periplasmic binding protein-like II"/>
    <property type="match status" value="2"/>
</dbReference>
<dbReference type="SUPFAM" id="SSF53850">
    <property type="entry name" value="Periplasmic binding protein-like II"/>
    <property type="match status" value="1"/>
</dbReference>
<dbReference type="EMBL" id="LEUS01000024">
    <property type="protein sequence ID" value="KLY29203.1"/>
    <property type="molecule type" value="Genomic_DNA"/>
</dbReference>
<keyword evidence="2" id="KW-0732">Signal</keyword>
<dbReference type="SMART" id="SM00062">
    <property type="entry name" value="PBPb"/>
    <property type="match status" value="1"/>
</dbReference>
<evidence type="ECO:0000313" key="6">
    <source>
        <dbReference type="Proteomes" id="UP000036305"/>
    </source>
</evidence>
<feature type="domain" description="Solute-binding protein family 3/N-terminal" evidence="3">
    <location>
        <begin position="10"/>
        <end position="229"/>
    </location>
</feature>
<evidence type="ECO:0000256" key="2">
    <source>
        <dbReference type="ARBA" id="ARBA00022729"/>
    </source>
</evidence>